<reference evidence="1" key="1">
    <citation type="journal article" date="2014" name="Int. J. Syst. Evol. Microbiol.">
        <title>Complete genome sequence of Corynebacterium casei LMG S-19264T (=DSM 44701T), isolated from a smear-ripened cheese.</title>
        <authorList>
            <consortium name="US DOE Joint Genome Institute (JGI-PGF)"/>
            <person name="Walter F."/>
            <person name="Albersmeier A."/>
            <person name="Kalinowski J."/>
            <person name="Ruckert C."/>
        </authorList>
    </citation>
    <scope>NUCLEOTIDE SEQUENCE</scope>
    <source>
        <strain evidence="1">CGMCC 1.15880</strain>
    </source>
</reference>
<reference evidence="1" key="2">
    <citation type="submission" date="2020-09" db="EMBL/GenBank/DDBJ databases">
        <authorList>
            <person name="Sun Q."/>
            <person name="Zhou Y."/>
        </authorList>
    </citation>
    <scope>NUCLEOTIDE SEQUENCE</scope>
    <source>
        <strain evidence="1">CGMCC 1.15880</strain>
    </source>
</reference>
<proteinExistence type="predicted"/>
<name>A0A916QVV8_9RHOB</name>
<protein>
    <recommendedName>
        <fullName evidence="3">Glycosyl transferase family 2</fullName>
    </recommendedName>
</protein>
<dbReference type="RefSeq" id="WP_188672835.1">
    <property type="nucleotide sequence ID" value="NZ_BMKA01000002.1"/>
</dbReference>
<keyword evidence="2" id="KW-1185">Reference proteome</keyword>
<comment type="caution">
    <text evidence="1">The sequence shown here is derived from an EMBL/GenBank/DDBJ whole genome shotgun (WGS) entry which is preliminary data.</text>
</comment>
<accession>A0A916QVV8</accession>
<dbReference type="Pfam" id="PF13704">
    <property type="entry name" value="Glyco_tranf_2_4"/>
    <property type="match status" value="1"/>
</dbReference>
<dbReference type="AlphaFoldDB" id="A0A916QVV8"/>
<sequence>MKADSLDIFLKRQADTLPKGPVALIFAEDEIGLGATLRHHARIGFENIILLAQEDTVLPADCVELCHHVVNDPATQDTLVSAVNKAIAALEGRWLYYCYNGEYLHFPFCETRSVSELITFITEERRKSAFTYVVDLYAADLDNNPYGYSLEDAHLDASGYYALNRWKDGRVMERQLSIYGGLKWRFEEHLPWAKRRIDRVALFCAKAGLQMDAEQMFNDEEYNTYQCPWHHSVTIAICSFRTAKYLKSNPGSTFEVNSFAWSKSQKFHWNSQQLMDLGLMEPGQWF</sequence>
<evidence type="ECO:0008006" key="3">
    <source>
        <dbReference type="Google" id="ProtNLM"/>
    </source>
</evidence>
<gene>
    <name evidence="1" type="ORF">GCM10011498_14910</name>
</gene>
<dbReference type="Proteomes" id="UP000628017">
    <property type="component" value="Unassembled WGS sequence"/>
</dbReference>
<evidence type="ECO:0000313" key="2">
    <source>
        <dbReference type="Proteomes" id="UP000628017"/>
    </source>
</evidence>
<organism evidence="1 2">
    <name type="scientific">Neptunicoccus cionae</name>
    <dbReference type="NCBI Taxonomy" id="2035344"/>
    <lineage>
        <taxon>Bacteria</taxon>
        <taxon>Pseudomonadati</taxon>
        <taxon>Pseudomonadota</taxon>
        <taxon>Alphaproteobacteria</taxon>
        <taxon>Rhodobacterales</taxon>
        <taxon>Paracoccaceae</taxon>
        <taxon>Neptunicoccus</taxon>
    </lineage>
</organism>
<evidence type="ECO:0000313" key="1">
    <source>
        <dbReference type="EMBL" id="GGA15589.1"/>
    </source>
</evidence>
<dbReference type="EMBL" id="BMKA01000002">
    <property type="protein sequence ID" value="GGA15589.1"/>
    <property type="molecule type" value="Genomic_DNA"/>
</dbReference>